<proteinExistence type="predicted"/>
<evidence type="ECO:0000313" key="1">
    <source>
        <dbReference type="EMBL" id="WMV30110.1"/>
    </source>
</evidence>
<sequence length="44" mass="5130">MQKKLRTQVDLSTTFHPQIDGCHSSNEMTSFDVLYDRRCRSPIS</sequence>
<dbReference type="EMBL" id="CP133616">
    <property type="protein sequence ID" value="WMV30110.1"/>
    <property type="molecule type" value="Genomic_DNA"/>
</dbReference>
<gene>
    <name evidence="1" type="ORF">MTR67_023495</name>
</gene>
<protein>
    <submittedName>
        <fullName evidence="1">Uncharacterized protein</fullName>
    </submittedName>
</protein>
<reference evidence="1" key="1">
    <citation type="submission" date="2023-08" db="EMBL/GenBank/DDBJ databases">
        <title>A de novo genome assembly of Solanum verrucosum Schlechtendal, a Mexican diploid species geographically isolated from the other diploid A-genome species in potato relatives.</title>
        <authorList>
            <person name="Hosaka K."/>
        </authorList>
    </citation>
    <scope>NUCLEOTIDE SEQUENCE</scope>
    <source>
        <tissue evidence="1">Young leaves</tissue>
    </source>
</reference>
<organism evidence="1 2">
    <name type="scientific">Solanum verrucosum</name>
    <dbReference type="NCBI Taxonomy" id="315347"/>
    <lineage>
        <taxon>Eukaryota</taxon>
        <taxon>Viridiplantae</taxon>
        <taxon>Streptophyta</taxon>
        <taxon>Embryophyta</taxon>
        <taxon>Tracheophyta</taxon>
        <taxon>Spermatophyta</taxon>
        <taxon>Magnoliopsida</taxon>
        <taxon>eudicotyledons</taxon>
        <taxon>Gunneridae</taxon>
        <taxon>Pentapetalae</taxon>
        <taxon>asterids</taxon>
        <taxon>lamiids</taxon>
        <taxon>Solanales</taxon>
        <taxon>Solanaceae</taxon>
        <taxon>Solanoideae</taxon>
        <taxon>Solaneae</taxon>
        <taxon>Solanum</taxon>
    </lineage>
</organism>
<keyword evidence="2" id="KW-1185">Reference proteome</keyword>
<name>A0AAF0QWL3_SOLVR</name>
<dbReference type="AlphaFoldDB" id="A0AAF0QWL3"/>
<accession>A0AAF0QWL3</accession>
<evidence type="ECO:0000313" key="2">
    <source>
        <dbReference type="Proteomes" id="UP001234989"/>
    </source>
</evidence>
<dbReference type="Proteomes" id="UP001234989">
    <property type="component" value="Chromosome 5"/>
</dbReference>